<gene>
    <name evidence="1" type="ORF">OHA16_29900</name>
</gene>
<accession>A0ABZ1U8M1</accession>
<protein>
    <submittedName>
        <fullName evidence="1">Uncharacterized protein</fullName>
    </submittedName>
</protein>
<evidence type="ECO:0000313" key="2">
    <source>
        <dbReference type="Proteomes" id="UP001432222"/>
    </source>
</evidence>
<dbReference type="RefSeq" id="WP_328957393.1">
    <property type="nucleotide sequence ID" value="NZ_CP108110.1"/>
</dbReference>
<organism evidence="1 2">
    <name type="scientific">Kitasatospora purpeofusca</name>
    <dbReference type="NCBI Taxonomy" id="67352"/>
    <lineage>
        <taxon>Bacteria</taxon>
        <taxon>Bacillati</taxon>
        <taxon>Actinomycetota</taxon>
        <taxon>Actinomycetes</taxon>
        <taxon>Kitasatosporales</taxon>
        <taxon>Streptomycetaceae</taxon>
        <taxon>Kitasatospora</taxon>
    </lineage>
</organism>
<proteinExistence type="predicted"/>
<evidence type="ECO:0000313" key="1">
    <source>
        <dbReference type="EMBL" id="WUQ86805.1"/>
    </source>
</evidence>
<name>A0ABZ1U8M1_9ACTN</name>
<keyword evidence="2" id="KW-1185">Reference proteome</keyword>
<reference evidence="1" key="1">
    <citation type="submission" date="2022-10" db="EMBL/GenBank/DDBJ databases">
        <title>The complete genomes of actinobacterial strains from the NBC collection.</title>
        <authorList>
            <person name="Joergensen T.S."/>
            <person name="Alvarez Arevalo M."/>
            <person name="Sterndorff E.B."/>
            <person name="Faurdal D."/>
            <person name="Vuksanovic O."/>
            <person name="Mourched A.-S."/>
            <person name="Charusanti P."/>
            <person name="Shaw S."/>
            <person name="Blin K."/>
            <person name="Weber T."/>
        </authorList>
    </citation>
    <scope>NUCLEOTIDE SEQUENCE</scope>
    <source>
        <strain evidence="1">NBC_00222</strain>
    </source>
</reference>
<sequence length="178" mass="19956">MASMYGPVRYEPDGARLGRGKRRAGDPVFDREGLRREGGGEEIRWGAIERIDVEIREIGLKSWAQNALMFLLTVGSVTQRAPGTEDSYLWVKPVDGPPLNWGFAVPMRSEARWSPGAVRRFVRRLDRTGRRAHLGSPELAGSLAALRRIPRFPPWTRDRAVDRIVDALPGADRVRGQS</sequence>
<dbReference type="EMBL" id="CP108110">
    <property type="protein sequence ID" value="WUQ86805.1"/>
    <property type="molecule type" value="Genomic_DNA"/>
</dbReference>
<dbReference type="Proteomes" id="UP001432222">
    <property type="component" value="Chromosome"/>
</dbReference>